<evidence type="ECO:0000313" key="2">
    <source>
        <dbReference type="EMBL" id="SFS99397.1"/>
    </source>
</evidence>
<dbReference type="SUPFAM" id="SSF47413">
    <property type="entry name" value="lambda repressor-like DNA-binding domains"/>
    <property type="match status" value="1"/>
</dbReference>
<dbReference type="InterPro" id="IPR043917">
    <property type="entry name" value="DUF5753"/>
</dbReference>
<dbReference type="SMART" id="SM00530">
    <property type="entry name" value="HTH_XRE"/>
    <property type="match status" value="1"/>
</dbReference>
<dbReference type="InterPro" id="IPR001387">
    <property type="entry name" value="Cro/C1-type_HTH"/>
</dbReference>
<dbReference type="Gene3D" id="1.10.260.40">
    <property type="entry name" value="lambda repressor-like DNA-binding domains"/>
    <property type="match status" value="1"/>
</dbReference>
<dbReference type="OrthoDB" id="2991476at2"/>
<gene>
    <name evidence="2" type="ORF">SAMN05660874_04803</name>
</gene>
<proteinExistence type="predicted"/>
<dbReference type="Proteomes" id="UP000198852">
    <property type="component" value="Unassembled WGS sequence"/>
</dbReference>
<organism evidence="2 3">
    <name type="scientific">Saccharopolyspora flava</name>
    <dbReference type="NCBI Taxonomy" id="95161"/>
    <lineage>
        <taxon>Bacteria</taxon>
        <taxon>Bacillati</taxon>
        <taxon>Actinomycetota</taxon>
        <taxon>Actinomycetes</taxon>
        <taxon>Pseudonocardiales</taxon>
        <taxon>Pseudonocardiaceae</taxon>
        <taxon>Saccharopolyspora</taxon>
    </lineage>
</organism>
<dbReference type="STRING" id="95161.SAMN05660874_04803"/>
<reference evidence="3" key="1">
    <citation type="submission" date="2016-10" db="EMBL/GenBank/DDBJ databases">
        <authorList>
            <person name="Varghese N."/>
            <person name="Submissions S."/>
        </authorList>
    </citation>
    <scope>NUCLEOTIDE SEQUENCE [LARGE SCALE GENOMIC DNA]</scope>
    <source>
        <strain evidence="3">DSM 44771</strain>
    </source>
</reference>
<accession>A0A1I6UDL3</accession>
<feature type="domain" description="HTH cro/C1-type" evidence="1">
    <location>
        <begin position="22"/>
        <end position="76"/>
    </location>
</feature>
<sequence length="289" mass="31833">MLRYMAGNTRRTIKARVFGAELRAAREASGLGLRGLAALLDTSHATVSRWETGARRPGVAEVAAYLQAVRASAEVRDRLLEIAGEPDAPRWLSIGMPEQPRQLATLLEIERAATRITTVSPLLVPGLMQTADYAREIMIAAEVPASEIDTRVAVRLGRRDAINRKKPAQLHAFVGELALRQEIGGDETMADQLRELLKLAEQPNVELRVVPIRTGWHAGLEGPFVLVEFDDRDPVISIENRVSAIYLDEPEDVSAYRAALPRVEQVAMSPAESSSFIADIVKEREEQDA</sequence>
<keyword evidence="3" id="KW-1185">Reference proteome</keyword>
<evidence type="ECO:0000259" key="1">
    <source>
        <dbReference type="PROSITE" id="PS50943"/>
    </source>
</evidence>
<name>A0A1I6UDL3_9PSEU</name>
<dbReference type="Pfam" id="PF13560">
    <property type="entry name" value="HTH_31"/>
    <property type="match status" value="1"/>
</dbReference>
<dbReference type="PROSITE" id="PS50943">
    <property type="entry name" value="HTH_CROC1"/>
    <property type="match status" value="1"/>
</dbReference>
<evidence type="ECO:0000313" key="3">
    <source>
        <dbReference type="Proteomes" id="UP000198852"/>
    </source>
</evidence>
<dbReference type="AlphaFoldDB" id="A0A1I6UDL3"/>
<protein>
    <submittedName>
        <fullName evidence="2">Helix-turn-helix domain-containing protein</fullName>
    </submittedName>
</protein>
<dbReference type="GO" id="GO:0003677">
    <property type="term" value="F:DNA binding"/>
    <property type="evidence" value="ECO:0007669"/>
    <property type="project" value="InterPro"/>
</dbReference>
<dbReference type="EMBL" id="FOZX01000010">
    <property type="protein sequence ID" value="SFS99397.1"/>
    <property type="molecule type" value="Genomic_DNA"/>
</dbReference>
<dbReference type="Pfam" id="PF19054">
    <property type="entry name" value="DUF5753"/>
    <property type="match status" value="1"/>
</dbReference>
<dbReference type="InterPro" id="IPR010982">
    <property type="entry name" value="Lambda_DNA-bd_dom_sf"/>
</dbReference>